<evidence type="ECO:0000256" key="1">
    <source>
        <dbReference type="SAM" id="MobiDB-lite"/>
    </source>
</evidence>
<evidence type="ECO:0000313" key="2">
    <source>
        <dbReference type="EMBL" id="CAI49334.1"/>
    </source>
</evidence>
<dbReference type="EnsemblBacteria" id="CAI49334">
    <property type="protein sequence ID" value="CAI49334"/>
    <property type="gene ID" value="NP_2486A"/>
</dbReference>
<keyword evidence="3" id="KW-1185">Reference proteome</keyword>
<dbReference type="GeneID" id="3701461"/>
<feature type="region of interest" description="Disordered" evidence="1">
    <location>
        <begin position="102"/>
        <end position="121"/>
    </location>
</feature>
<dbReference type="STRING" id="348780.NP_2486A"/>
<dbReference type="Pfam" id="PF19118">
    <property type="entry name" value="DUF5802"/>
    <property type="match status" value="1"/>
</dbReference>
<reference evidence="2 3" key="1">
    <citation type="journal article" date="2005" name="Genome Res.">
        <title>Living with two extremes: conclusions from the genome sequence of Natronomonas pharaonis.</title>
        <authorList>
            <person name="Falb M."/>
            <person name="Pfeiffer F."/>
            <person name="Palm P."/>
            <person name="Rodewald K."/>
            <person name="Hickmann V."/>
            <person name="Tittor J."/>
            <person name="Oesterhelt D."/>
        </authorList>
    </citation>
    <scope>NUCLEOTIDE SEQUENCE [LARGE SCALE GENOMIC DNA]</scope>
    <source>
        <strain evidence="3">ATCC 35678 / DSM 2160 / CIP 103997 / JCM 8858 / NBRC 14720 / NCIMB 2260 / Gabara</strain>
    </source>
</reference>
<dbReference type="eggNOG" id="arCOG04781">
    <property type="taxonomic scope" value="Archaea"/>
</dbReference>
<evidence type="ECO:0000313" key="3">
    <source>
        <dbReference type="Proteomes" id="UP000002698"/>
    </source>
</evidence>
<dbReference type="KEGG" id="nph:NP_2486A"/>
<organism evidence="2 3">
    <name type="scientific">Natronomonas pharaonis (strain ATCC 35678 / DSM 2160 / CIP 103997 / JCM 8858 / NBRC 14720 / NCIMB 2260 / Gabara)</name>
    <name type="common">Halobacterium pharaonis</name>
    <dbReference type="NCBI Taxonomy" id="348780"/>
    <lineage>
        <taxon>Archaea</taxon>
        <taxon>Methanobacteriati</taxon>
        <taxon>Methanobacteriota</taxon>
        <taxon>Stenosarchaea group</taxon>
        <taxon>Halobacteria</taxon>
        <taxon>Halobacteriales</taxon>
        <taxon>Natronomonadaceae</taxon>
        <taxon>Natronomonas</taxon>
    </lineage>
</organism>
<dbReference type="OrthoDB" id="179978at2157"/>
<accession>A0A1U7EW83</accession>
<feature type="compositionally biased region" description="Low complexity" evidence="1">
    <location>
        <begin position="104"/>
        <end position="121"/>
    </location>
</feature>
<sequence>MFEQFSSGYYLGRLYVEPYGGDHAVMHRNHHEQVNEQLYDGKEAPLVMKIGSAHVPVHSADDVPGRTVGLPESALSAAGVENPPTLQEVLLAKADRAKQLLGLAPDSPARPDGAADGPAGF</sequence>
<dbReference type="EMBL" id="CR936257">
    <property type="protein sequence ID" value="CAI49334.1"/>
    <property type="molecule type" value="Genomic_DNA"/>
</dbReference>
<name>A0A1U7EW83_NATPD</name>
<protein>
    <submittedName>
        <fullName evidence="2">Uncharacterized protein</fullName>
    </submittedName>
</protein>
<dbReference type="RefSeq" id="WP_011322960.1">
    <property type="nucleotide sequence ID" value="NC_007426.1"/>
</dbReference>
<dbReference type="InterPro" id="IPR043825">
    <property type="entry name" value="DUF5802"/>
</dbReference>
<gene>
    <name evidence="2" type="ordered locus">NP_2486A</name>
</gene>
<dbReference type="Proteomes" id="UP000002698">
    <property type="component" value="Chromosome"/>
</dbReference>
<dbReference type="HOGENOM" id="CLU_1943817_0_0_2"/>
<proteinExistence type="predicted"/>
<dbReference type="AlphaFoldDB" id="A0A1U7EW83"/>